<dbReference type="FunFam" id="2.60.40.1120:FF:000033">
    <property type="entry name" value="Rhamnogalacturonate lyase B"/>
    <property type="match status" value="2"/>
</dbReference>
<name>A0A7J6V1G6_THATH</name>
<dbReference type="Gene3D" id="2.60.120.260">
    <property type="entry name" value="Galactose-binding domain-like"/>
    <property type="match status" value="2"/>
</dbReference>
<dbReference type="GO" id="GO:0030246">
    <property type="term" value="F:carbohydrate binding"/>
    <property type="evidence" value="ECO:0007669"/>
    <property type="project" value="InterPro"/>
</dbReference>
<sequence length="1212" mass="137802">MDNGLLQVTLSNPGGLVTGIRFNGIDNVLEVQNEEDNRGYWDLVWADPGSAGTKGIFDVIHGTSFKVIVEEEDQVEISFTRSWNPSLQGKQVPLNIDKRFIMLRGCSGFYSYGIYEHLQDWPGFNMAETRIAFKLRKDKFQYMAMADDRQRVMPMPDDRLPGRCQPLAYPEAVLLTNPINSDLKGEVDDKYQYSCDDKDNRVHGWICTDLRVGFWQITPSDEFRTGGPVKQNLTSHVGPTTLAMFVSAHYSGEDLVPKIQDKEPWKKVFGPVFIYLNWAMESEDPLSLWEDAKAQMSIEVESWPYSFPASEDFPTSDERGSISGTLLVKDPYIDEDYMPADSASVGLALPGDAGSWQRESKGYQFWTTTDEDGNFIISDIRAGNYNLYAWVPGFIGDYKYDVDISITPGCDIDLGGIVYEPPRDGPTLWEIGIPDRSAVEFFVPDPDPKYINKVLVNKPNLRFRQYGLWDRYTELYPNTDLVYTVGVSDYRKDWFFAQVNRKKDSKTYQGTTWQIAFNLDEVNQSGTFKLRLALASATVAELQVRVNDPKANIPLFSSGVIGKDNSLARHGIQGLYWLYTVDVMMDNGLVQVTLTNPGGLITSIGFNGIDNLLEVQNEEGNRGYWDLVWAAPGSTGTTGTFDRIQGTSFRVIVEDDDQVEISFIRSWDPSLQGKQEPLNIDRRFIMLRGCSGFYSYGIYEHLQDWPGFNMPETRIVFNLRKDKFQYMAMSDNRQRPMPMPEDRLPGRCQPLAYPEAVLLTNPINSDFKGEVDDKYQYSCENKDNRVHGWICTDPPVGFWQITPSNEFRTGGPVKQDLTSHVGPFALAMFVSAHYSGEDLVLKFKDNEPWKKVFGPVFMYINRAMDNDNPLSLWEDAKDQMAIEVESWPYNFPASEDYPTSDERGSISGTLLVKDLHIKKEYISADSAYVGLALPGDAGSWQRESKGYQFWTRTDEEGNFTISDIRAGDYNLYAWVPGFIGDYKYNVNINISPGCDIDLGEIVYEPPRDGPTLWEIGIPDRSAAEFFVPDPDPKYINKLLVNKPDMRFRQYGLWDRYAELYPDIDLVYTVGVSDYRKDWFFAQVNRNKDSKTYGGTTWQIVFKLNEDYQSRTFKLRLALASANDAELQVQVNDPKANPPLFSSGVIGKDNSITRHGIHGLYWLYTVDVPGSLLVVGNNTIFLTQTRATTPWQNIMYDYIRLEAPPPPTTTTLK</sequence>
<accession>A0A7J6V1G6</accession>
<dbReference type="GO" id="GO:0005975">
    <property type="term" value="P:carbohydrate metabolic process"/>
    <property type="evidence" value="ECO:0007669"/>
    <property type="project" value="InterPro"/>
</dbReference>
<evidence type="ECO:0000259" key="9">
    <source>
        <dbReference type="Pfam" id="PF14686"/>
    </source>
</evidence>
<dbReference type="Pfam" id="PF06045">
    <property type="entry name" value="Rhamnogal_lyase"/>
    <property type="match status" value="2"/>
</dbReference>
<evidence type="ECO:0000313" key="11">
    <source>
        <dbReference type="Proteomes" id="UP000554482"/>
    </source>
</evidence>
<comment type="subcellular location">
    <subcellularLocation>
        <location evidence="2">Secreted</location>
    </subcellularLocation>
</comment>
<evidence type="ECO:0000256" key="3">
    <source>
        <dbReference type="ARBA" id="ARBA00010418"/>
    </source>
</evidence>
<dbReference type="Pfam" id="PF14683">
    <property type="entry name" value="CBM-like"/>
    <property type="match status" value="1"/>
</dbReference>
<keyword evidence="11" id="KW-1185">Reference proteome</keyword>
<dbReference type="EC" id="4.2.2.23" evidence="4"/>
<dbReference type="CDD" id="cd10317">
    <property type="entry name" value="RGL4_C"/>
    <property type="match status" value="2"/>
</dbReference>
<dbReference type="InterPro" id="IPR010325">
    <property type="entry name" value="Rhamnogal_lyase"/>
</dbReference>
<dbReference type="AlphaFoldDB" id="A0A7J6V1G6"/>
<dbReference type="GO" id="GO:0102210">
    <property type="term" value="F:rhamnogalacturonan endolyase activity"/>
    <property type="evidence" value="ECO:0007669"/>
    <property type="project" value="UniProtKB-EC"/>
</dbReference>
<dbReference type="PANTHER" id="PTHR32018:SF1">
    <property type="entry name" value="RHAMNOGALACTURONAN ENDOLYASE"/>
    <property type="match status" value="1"/>
</dbReference>
<dbReference type="Pfam" id="PF14686">
    <property type="entry name" value="fn3_3"/>
    <property type="match status" value="2"/>
</dbReference>
<dbReference type="Gene3D" id="2.70.98.10">
    <property type="match status" value="1"/>
</dbReference>
<evidence type="ECO:0000256" key="6">
    <source>
        <dbReference type="ARBA" id="ARBA00022729"/>
    </source>
</evidence>
<reference evidence="10 11" key="1">
    <citation type="submission" date="2020-06" db="EMBL/GenBank/DDBJ databases">
        <title>Transcriptomic and genomic resources for Thalictrum thalictroides and T. hernandezii: Facilitating candidate gene discovery in an emerging model plant lineage.</title>
        <authorList>
            <person name="Arias T."/>
            <person name="Riano-Pachon D.M."/>
            <person name="Di Stilio V.S."/>
        </authorList>
    </citation>
    <scope>NUCLEOTIDE SEQUENCE [LARGE SCALE GENOMIC DNA]</scope>
    <source>
        <strain evidence="11">cv. WT478/WT964</strain>
        <tissue evidence="10">Leaves</tissue>
    </source>
</reference>
<dbReference type="InterPro" id="IPR011013">
    <property type="entry name" value="Gal_mutarotase_sf_dom"/>
</dbReference>
<feature type="domain" description="Rhamnogalacturonan lyase" evidence="9">
    <location>
        <begin position="341"/>
        <end position="413"/>
    </location>
</feature>
<evidence type="ECO:0000256" key="4">
    <source>
        <dbReference type="ARBA" id="ARBA00012437"/>
    </source>
</evidence>
<dbReference type="PANTHER" id="PTHR32018">
    <property type="entry name" value="RHAMNOGALACTURONATE LYASE FAMILY PROTEIN"/>
    <property type="match status" value="1"/>
</dbReference>
<keyword evidence="6" id="KW-0732">Signal</keyword>
<evidence type="ECO:0000256" key="5">
    <source>
        <dbReference type="ARBA" id="ARBA00022525"/>
    </source>
</evidence>
<evidence type="ECO:0000259" key="8">
    <source>
        <dbReference type="Pfam" id="PF14683"/>
    </source>
</evidence>
<dbReference type="InterPro" id="IPR029411">
    <property type="entry name" value="RG-lyase_III"/>
</dbReference>
<dbReference type="CDD" id="cd10316">
    <property type="entry name" value="RGL4_M"/>
    <property type="match status" value="2"/>
</dbReference>
<dbReference type="SUPFAM" id="SSF49785">
    <property type="entry name" value="Galactose-binding domain-like"/>
    <property type="match status" value="2"/>
</dbReference>
<keyword evidence="7 10" id="KW-0456">Lyase</keyword>
<dbReference type="OrthoDB" id="2130367at2759"/>
<evidence type="ECO:0000313" key="10">
    <source>
        <dbReference type="EMBL" id="KAF5178814.1"/>
    </source>
</evidence>
<dbReference type="InterPro" id="IPR029413">
    <property type="entry name" value="RG-lyase_II"/>
</dbReference>
<dbReference type="InterPro" id="IPR014718">
    <property type="entry name" value="GH-type_carb-bd"/>
</dbReference>
<dbReference type="SUPFAM" id="SSF74650">
    <property type="entry name" value="Galactose mutarotase-like"/>
    <property type="match status" value="1"/>
</dbReference>
<dbReference type="InterPro" id="IPR051850">
    <property type="entry name" value="Polysacch_Lyase_4"/>
</dbReference>
<dbReference type="EMBL" id="JABWDY010039565">
    <property type="protein sequence ID" value="KAF5178814.1"/>
    <property type="molecule type" value="Genomic_DNA"/>
</dbReference>
<evidence type="ECO:0000256" key="1">
    <source>
        <dbReference type="ARBA" id="ARBA00001324"/>
    </source>
</evidence>
<feature type="domain" description="Rhamnogalacturonan lyase" evidence="8">
    <location>
        <begin position="1011"/>
        <end position="1200"/>
    </location>
</feature>
<comment type="similarity">
    <text evidence="3">Belongs to the polysaccharide lyase 4 family.</text>
</comment>
<dbReference type="Proteomes" id="UP000554482">
    <property type="component" value="Unassembled WGS sequence"/>
</dbReference>
<gene>
    <name evidence="10" type="ORF">FRX31_031596</name>
</gene>
<dbReference type="Gene3D" id="2.60.40.1120">
    <property type="entry name" value="Carboxypeptidase-like, regulatory domain"/>
    <property type="match status" value="2"/>
</dbReference>
<dbReference type="CDD" id="cd10320">
    <property type="entry name" value="RGL4_N"/>
    <property type="match status" value="2"/>
</dbReference>
<comment type="catalytic activity">
    <reaction evidence="1">
        <text>Endotype eliminative cleavage of L-alpha-rhamnopyranosyl-(1-&gt;4)-alpha-D-galactopyranosyluronic acid bonds of rhamnogalacturonan I domains in ramified hairy regions of pectin leaving L-rhamnopyranose at the reducing end and 4-deoxy-4,5-unsaturated D-galactopyranosyluronic acid at the non-reducing end.</text>
        <dbReference type="EC" id="4.2.2.23"/>
    </reaction>
</comment>
<keyword evidence="5" id="KW-0964">Secreted</keyword>
<feature type="domain" description="Rhamnogalacturonan lyase" evidence="9">
    <location>
        <begin position="925"/>
        <end position="997"/>
    </location>
</feature>
<evidence type="ECO:0000256" key="7">
    <source>
        <dbReference type="ARBA" id="ARBA00023239"/>
    </source>
</evidence>
<organism evidence="10 11">
    <name type="scientific">Thalictrum thalictroides</name>
    <name type="common">Rue-anemone</name>
    <name type="synonym">Anemone thalictroides</name>
    <dbReference type="NCBI Taxonomy" id="46969"/>
    <lineage>
        <taxon>Eukaryota</taxon>
        <taxon>Viridiplantae</taxon>
        <taxon>Streptophyta</taxon>
        <taxon>Embryophyta</taxon>
        <taxon>Tracheophyta</taxon>
        <taxon>Spermatophyta</taxon>
        <taxon>Magnoliopsida</taxon>
        <taxon>Ranunculales</taxon>
        <taxon>Ranunculaceae</taxon>
        <taxon>Thalictroideae</taxon>
        <taxon>Thalictrum</taxon>
    </lineage>
</organism>
<proteinExistence type="inferred from homology"/>
<dbReference type="GO" id="GO:0005576">
    <property type="term" value="C:extracellular region"/>
    <property type="evidence" value="ECO:0007669"/>
    <property type="project" value="UniProtKB-SubCell"/>
</dbReference>
<evidence type="ECO:0000256" key="2">
    <source>
        <dbReference type="ARBA" id="ARBA00004613"/>
    </source>
</evidence>
<protein>
    <recommendedName>
        <fullName evidence="4">rhamnogalacturonan endolyase</fullName>
        <ecNumber evidence="4">4.2.2.23</ecNumber>
    </recommendedName>
</protein>
<dbReference type="SUPFAM" id="SSF49452">
    <property type="entry name" value="Starch-binding domain-like"/>
    <property type="match status" value="2"/>
</dbReference>
<dbReference type="InterPro" id="IPR013784">
    <property type="entry name" value="Carb-bd-like_fold"/>
</dbReference>
<comment type="caution">
    <text evidence="10">The sequence shown here is derived from an EMBL/GenBank/DDBJ whole genome shotgun (WGS) entry which is preliminary data.</text>
</comment>
<dbReference type="InterPro" id="IPR008979">
    <property type="entry name" value="Galactose-bd-like_sf"/>
</dbReference>